<keyword evidence="2" id="KW-0732">Signal</keyword>
<proteinExistence type="predicted"/>
<reference evidence="3 4" key="1">
    <citation type="submission" date="2024-10" db="EMBL/GenBank/DDBJ databases">
        <title>Updated reference genomes for cyclostephanoid diatoms.</title>
        <authorList>
            <person name="Roberts W.R."/>
            <person name="Alverson A.J."/>
        </authorList>
    </citation>
    <scope>NUCLEOTIDE SEQUENCE [LARGE SCALE GENOMIC DNA]</scope>
    <source>
        <strain evidence="3 4">AJA232-27</strain>
    </source>
</reference>
<dbReference type="EMBL" id="JALLBG020000265">
    <property type="protein sequence ID" value="KAL3757449.1"/>
    <property type="molecule type" value="Genomic_DNA"/>
</dbReference>
<evidence type="ECO:0000313" key="3">
    <source>
        <dbReference type="EMBL" id="KAL3757449.1"/>
    </source>
</evidence>
<protein>
    <submittedName>
        <fullName evidence="3">Uncharacterized protein</fullName>
    </submittedName>
</protein>
<evidence type="ECO:0000313" key="4">
    <source>
        <dbReference type="Proteomes" id="UP001530293"/>
    </source>
</evidence>
<dbReference type="AlphaFoldDB" id="A0ABD3M0A3"/>
<dbReference type="InterPro" id="IPR007536">
    <property type="entry name" value="16SrRNA_methylTrfase_J"/>
</dbReference>
<comment type="caution">
    <text evidence="3">The sequence shown here is derived from an EMBL/GenBank/DDBJ whole genome shotgun (WGS) entry which is preliminary data.</text>
</comment>
<dbReference type="PANTHER" id="PTHR36112:SF1">
    <property type="entry name" value="RIBOSOMAL RNA SMALL SUBUNIT METHYLTRANSFERASE J"/>
    <property type="match status" value="1"/>
</dbReference>
<feature type="region of interest" description="Disordered" evidence="1">
    <location>
        <begin position="529"/>
        <end position="549"/>
    </location>
</feature>
<feature type="compositionally biased region" description="Acidic residues" evidence="1">
    <location>
        <begin position="529"/>
        <end position="538"/>
    </location>
</feature>
<evidence type="ECO:0000256" key="2">
    <source>
        <dbReference type="SAM" id="SignalP"/>
    </source>
</evidence>
<dbReference type="Proteomes" id="UP001530293">
    <property type="component" value="Unassembled WGS sequence"/>
</dbReference>
<feature type="chain" id="PRO_5044896578" evidence="2">
    <location>
        <begin position="29"/>
        <end position="570"/>
    </location>
</feature>
<accession>A0ABD3M0A3</accession>
<dbReference type="SUPFAM" id="SSF53335">
    <property type="entry name" value="S-adenosyl-L-methionine-dependent methyltransferases"/>
    <property type="match status" value="1"/>
</dbReference>
<dbReference type="PANTHER" id="PTHR36112">
    <property type="entry name" value="RIBOSOMAL RNA SMALL SUBUNIT METHYLTRANSFERASE J"/>
    <property type="match status" value="1"/>
</dbReference>
<keyword evidence="4" id="KW-1185">Reference proteome</keyword>
<organism evidence="3 4">
    <name type="scientific">Discostella pseudostelligera</name>
    <dbReference type="NCBI Taxonomy" id="259834"/>
    <lineage>
        <taxon>Eukaryota</taxon>
        <taxon>Sar</taxon>
        <taxon>Stramenopiles</taxon>
        <taxon>Ochrophyta</taxon>
        <taxon>Bacillariophyta</taxon>
        <taxon>Coscinodiscophyceae</taxon>
        <taxon>Thalassiosirophycidae</taxon>
        <taxon>Stephanodiscales</taxon>
        <taxon>Stephanodiscaceae</taxon>
        <taxon>Discostella</taxon>
    </lineage>
</organism>
<name>A0ABD3M0A3_9STRA</name>
<gene>
    <name evidence="3" type="ORF">ACHAWU_006656</name>
</gene>
<dbReference type="Pfam" id="PF04445">
    <property type="entry name" value="SAM_MT"/>
    <property type="match status" value="1"/>
</dbReference>
<sequence length="570" mass="62236">MQNNIILALTACIAAVLVIAGGGGSCCGDNIGIIEVAAFASSRNVDRRSSFHWQRRRWVRREHQHGMYCALPQDDANEVPFKSRNINSHHHHHHRRVVILMPECPMDDETLPPSWHIESLRHLEQIAQDYQFPLLLDDYGTNEPAMPTTTLTAAVAATTTTTTTTTTESATYTHYLTAVPYPRIHSHALAIGTIPPNRKKSSRKSRMSPSSDGGGYFVDLCPPSDTGLGYRLHKTSRGSGNGSGGSGGGGEELLLRALGIKKMLHNNNINNNNRGDDDDPIIIYDLTAGLARDSLVILSSFLDYRRDTIVSSSSSSSSSSISNSQQARLRLHMVERDPVVALLLSDALRRLNLLAEDGDASGDDASYEHRVMEEERSTAQQIMQCLSMEEGDGVSVLNRLMLTTTTTGKTTGSTTPIPSTSAVPYPPDICYLDPMFPPRKKQKSAVKKDMAMLHSLLGTAEVVAKQEIILAEGDSIASGMLTEVQRLKEERDLLLAACNVAKKRVVVKRPIGAKPLGMVASDEVYEVVMGDDDDDDDGGGNASRNHCVDVPKPSYDVRGSVNRFDVYLIQ</sequence>
<dbReference type="Gene3D" id="3.40.50.150">
    <property type="entry name" value="Vaccinia Virus protein VP39"/>
    <property type="match status" value="1"/>
</dbReference>
<feature type="signal peptide" evidence="2">
    <location>
        <begin position="1"/>
        <end position="28"/>
    </location>
</feature>
<evidence type="ECO:0000256" key="1">
    <source>
        <dbReference type="SAM" id="MobiDB-lite"/>
    </source>
</evidence>
<feature type="compositionally biased region" description="Basic residues" evidence="1">
    <location>
        <begin position="197"/>
        <end position="206"/>
    </location>
</feature>
<dbReference type="InterPro" id="IPR029063">
    <property type="entry name" value="SAM-dependent_MTases_sf"/>
</dbReference>
<feature type="region of interest" description="Disordered" evidence="1">
    <location>
        <begin position="192"/>
        <end position="216"/>
    </location>
</feature>